<proteinExistence type="predicted"/>
<dbReference type="EMBL" id="JAULSN010000009">
    <property type="protein sequence ID" value="KAK3365086.1"/>
    <property type="molecule type" value="Genomic_DNA"/>
</dbReference>
<dbReference type="Proteomes" id="UP001287356">
    <property type="component" value="Unassembled WGS sequence"/>
</dbReference>
<dbReference type="AlphaFoldDB" id="A0AAE0JWN8"/>
<comment type="caution">
    <text evidence="1">The sequence shown here is derived from an EMBL/GenBank/DDBJ whole genome shotgun (WGS) entry which is preliminary data.</text>
</comment>
<reference evidence="1" key="1">
    <citation type="journal article" date="2023" name="Mol. Phylogenet. Evol.">
        <title>Genome-scale phylogeny and comparative genomics of the fungal order Sordariales.</title>
        <authorList>
            <person name="Hensen N."/>
            <person name="Bonometti L."/>
            <person name="Westerberg I."/>
            <person name="Brannstrom I.O."/>
            <person name="Guillou S."/>
            <person name="Cros-Aarteil S."/>
            <person name="Calhoun S."/>
            <person name="Haridas S."/>
            <person name="Kuo A."/>
            <person name="Mondo S."/>
            <person name="Pangilinan J."/>
            <person name="Riley R."/>
            <person name="LaButti K."/>
            <person name="Andreopoulos B."/>
            <person name="Lipzen A."/>
            <person name="Chen C."/>
            <person name="Yan M."/>
            <person name="Daum C."/>
            <person name="Ng V."/>
            <person name="Clum A."/>
            <person name="Steindorff A."/>
            <person name="Ohm R.A."/>
            <person name="Martin F."/>
            <person name="Silar P."/>
            <person name="Natvig D.O."/>
            <person name="Lalanne C."/>
            <person name="Gautier V."/>
            <person name="Ament-Velasquez S.L."/>
            <person name="Kruys A."/>
            <person name="Hutchinson M.I."/>
            <person name="Powell A.J."/>
            <person name="Barry K."/>
            <person name="Miller A.N."/>
            <person name="Grigoriev I.V."/>
            <person name="Debuchy R."/>
            <person name="Gladieux P."/>
            <person name="Hiltunen Thoren M."/>
            <person name="Johannesson H."/>
        </authorList>
    </citation>
    <scope>NUCLEOTIDE SEQUENCE</scope>
    <source>
        <strain evidence="1">CBS 958.72</strain>
    </source>
</reference>
<reference evidence="1" key="2">
    <citation type="submission" date="2023-06" db="EMBL/GenBank/DDBJ databases">
        <authorList>
            <consortium name="Lawrence Berkeley National Laboratory"/>
            <person name="Haridas S."/>
            <person name="Hensen N."/>
            <person name="Bonometti L."/>
            <person name="Westerberg I."/>
            <person name="Brannstrom I.O."/>
            <person name="Guillou S."/>
            <person name="Cros-Aarteil S."/>
            <person name="Calhoun S."/>
            <person name="Kuo A."/>
            <person name="Mondo S."/>
            <person name="Pangilinan J."/>
            <person name="Riley R."/>
            <person name="Labutti K."/>
            <person name="Andreopoulos B."/>
            <person name="Lipzen A."/>
            <person name="Chen C."/>
            <person name="Yanf M."/>
            <person name="Daum C."/>
            <person name="Ng V."/>
            <person name="Clum A."/>
            <person name="Steindorff A."/>
            <person name="Ohm R."/>
            <person name="Martin F."/>
            <person name="Silar P."/>
            <person name="Natvig D."/>
            <person name="Lalanne C."/>
            <person name="Gautier V."/>
            <person name="Ament-Velasquez S.L."/>
            <person name="Kruys A."/>
            <person name="Hutchinson M.I."/>
            <person name="Powell A.J."/>
            <person name="Barry K."/>
            <person name="Miller A.N."/>
            <person name="Grigoriev I.V."/>
            <person name="Debuchy R."/>
            <person name="Gladieux P."/>
            <person name="Thoren M.H."/>
            <person name="Johannesson H."/>
        </authorList>
    </citation>
    <scope>NUCLEOTIDE SEQUENCE</scope>
    <source>
        <strain evidence="1">CBS 958.72</strain>
    </source>
</reference>
<keyword evidence="2" id="KW-1185">Reference proteome</keyword>
<protein>
    <submittedName>
        <fullName evidence="1">Uncharacterized protein</fullName>
    </submittedName>
</protein>
<organism evidence="1 2">
    <name type="scientific">Lasiosphaeria ovina</name>
    <dbReference type="NCBI Taxonomy" id="92902"/>
    <lineage>
        <taxon>Eukaryota</taxon>
        <taxon>Fungi</taxon>
        <taxon>Dikarya</taxon>
        <taxon>Ascomycota</taxon>
        <taxon>Pezizomycotina</taxon>
        <taxon>Sordariomycetes</taxon>
        <taxon>Sordariomycetidae</taxon>
        <taxon>Sordariales</taxon>
        <taxon>Lasiosphaeriaceae</taxon>
        <taxon>Lasiosphaeria</taxon>
    </lineage>
</organism>
<accession>A0AAE0JWN8</accession>
<evidence type="ECO:0000313" key="2">
    <source>
        <dbReference type="Proteomes" id="UP001287356"/>
    </source>
</evidence>
<name>A0AAE0JWN8_9PEZI</name>
<gene>
    <name evidence="1" type="ORF">B0T24DRAFT_639011</name>
</gene>
<sequence length="113" mass="12741">MSPNPLLLGRMTSSASKHKQAALRSPPLLAPDYLACYLPPYLATKASVTVWGIAMCQFFKRVYACSCVRYISMGWCEKYTRTEKRCTPEIVQKEEFEHDKVCGNCRPPNTSTA</sequence>
<evidence type="ECO:0000313" key="1">
    <source>
        <dbReference type="EMBL" id="KAK3365086.1"/>
    </source>
</evidence>